<sequence>MLCQFPYFLHDFKLFFSYLILYSVGRFLIEGMRTDSLMLFDILRVSQLVSIALILIAFTLIIYRRKSLKAEKSEELK</sequence>
<evidence type="ECO:0000256" key="2">
    <source>
        <dbReference type="ARBA" id="ARBA00022475"/>
    </source>
</evidence>
<dbReference type="Pfam" id="PF01790">
    <property type="entry name" value="LGT"/>
    <property type="match status" value="1"/>
</dbReference>
<keyword evidence="8" id="KW-0328">Glycosyltransferase</keyword>
<evidence type="ECO:0000256" key="6">
    <source>
        <dbReference type="ARBA" id="ARBA00023136"/>
    </source>
</evidence>
<protein>
    <submittedName>
        <fullName evidence="8">Prolipoprotein diacylglyceryl transferase family protein</fullName>
        <ecNumber evidence="8">2.4.99.-</ecNumber>
    </submittedName>
</protein>
<evidence type="ECO:0000313" key="8">
    <source>
        <dbReference type="EMBL" id="MFC0274818.1"/>
    </source>
</evidence>
<keyword evidence="9" id="KW-1185">Reference proteome</keyword>
<keyword evidence="5 7" id="KW-1133">Transmembrane helix</keyword>
<comment type="caution">
    <text evidence="8">The sequence shown here is derived from an EMBL/GenBank/DDBJ whole genome shotgun (WGS) entry which is preliminary data.</text>
</comment>
<dbReference type="PANTHER" id="PTHR30589:SF0">
    <property type="entry name" value="PHOSPHATIDYLGLYCEROL--PROLIPOPROTEIN DIACYLGLYCERYL TRANSFERASE"/>
    <property type="match status" value="1"/>
</dbReference>
<evidence type="ECO:0000313" key="9">
    <source>
        <dbReference type="Proteomes" id="UP001589854"/>
    </source>
</evidence>
<dbReference type="EMBL" id="JBHLVO010000047">
    <property type="protein sequence ID" value="MFC0274818.1"/>
    <property type="molecule type" value="Genomic_DNA"/>
</dbReference>
<dbReference type="GO" id="GO:0016757">
    <property type="term" value="F:glycosyltransferase activity"/>
    <property type="evidence" value="ECO:0007669"/>
    <property type="project" value="UniProtKB-KW"/>
</dbReference>
<keyword evidence="2" id="KW-1003">Cell membrane</keyword>
<dbReference type="InterPro" id="IPR001640">
    <property type="entry name" value="Lgt"/>
</dbReference>
<organism evidence="8 9">
    <name type="scientific">Metabacillus herbersteinensis</name>
    <dbReference type="NCBI Taxonomy" id="283816"/>
    <lineage>
        <taxon>Bacteria</taxon>
        <taxon>Bacillati</taxon>
        <taxon>Bacillota</taxon>
        <taxon>Bacilli</taxon>
        <taxon>Bacillales</taxon>
        <taxon>Bacillaceae</taxon>
        <taxon>Metabacillus</taxon>
    </lineage>
</organism>
<keyword evidence="4 7" id="KW-0812">Transmembrane</keyword>
<gene>
    <name evidence="8" type="ORF">ACFFIX_26265</name>
</gene>
<accession>A0ABV6GM93</accession>
<proteinExistence type="inferred from homology"/>
<keyword evidence="3 8" id="KW-0808">Transferase</keyword>
<feature type="transmembrane region" description="Helical" evidence="7">
    <location>
        <begin position="12"/>
        <end position="29"/>
    </location>
</feature>
<dbReference type="PANTHER" id="PTHR30589">
    <property type="entry name" value="PROLIPOPROTEIN DIACYLGLYCERYL TRANSFERASE"/>
    <property type="match status" value="1"/>
</dbReference>
<feature type="transmembrane region" description="Helical" evidence="7">
    <location>
        <begin position="41"/>
        <end position="63"/>
    </location>
</feature>
<comment type="similarity">
    <text evidence="1">Belongs to the Lgt family.</text>
</comment>
<reference evidence="8 9" key="1">
    <citation type="submission" date="2024-09" db="EMBL/GenBank/DDBJ databases">
        <authorList>
            <person name="Sun Q."/>
            <person name="Mori K."/>
        </authorList>
    </citation>
    <scope>NUCLEOTIDE SEQUENCE [LARGE SCALE GENOMIC DNA]</scope>
    <source>
        <strain evidence="8 9">CCM 7228</strain>
    </source>
</reference>
<keyword evidence="6 7" id="KW-0472">Membrane</keyword>
<evidence type="ECO:0000256" key="5">
    <source>
        <dbReference type="ARBA" id="ARBA00022989"/>
    </source>
</evidence>
<evidence type="ECO:0000256" key="7">
    <source>
        <dbReference type="SAM" id="Phobius"/>
    </source>
</evidence>
<evidence type="ECO:0000256" key="4">
    <source>
        <dbReference type="ARBA" id="ARBA00022692"/>
    </source>
</evidence>
<dbReference type="EC" id="2.4.99.-" evidence="8"/>
<evidence type="ECO:0000256" key="3">
    <source>
        <dbReference type="ARBA" id="ARBA00022679"/>
    </source>
</evidence>
<name>A0ABV6GM93_9BACI</name>
<evidence type="ECO:0000256" key="1">
    <source>
        <dbReference type="ARBA" id="ARBA00007150"/>
    </source>
</evidence>
<dbReference type="RefSeq" id="WP_378939444.1">
    <property type="nucleotide sequence ID" value="NZ_JBHLVO010000047.1"/>
</dbReference>
<dbReference type="Proteomes" id="UP001589854">
    <property type="component" value="Unassembled WGS sequence"/>
</dbReference>